<keyword evidence="5 6" id="KW-0482">Metalloprotease</keyword>
<evidence type="ECO:0000256" key="3">
    <source>
        <dbReference type="ARBA" id="ARBA00022801"/>
    </source>
</evidence>
<dbReference type="PANTHER" id="PTHR22726:SF1">
    <property type="entry name" value="METALLOENDOPEPTIDASE OMA1, MITOCHONDRIAL"/>
    <property type="match status" value="1"/>
</dbReference>
<evidence type="ECO:0000259" key="9">
    <source>
        <dbReference type="Pfam" id="PF01435"/>
    </source>
</evidence>
<comment type="similarity">
    <text evidence="6">Belongs to the peptidase M48 family.</text>
</comment>
<dbReference type="GO" id="GO:0006515">
    <property type="term" value="P:protein quality control for misfolded or incompletely synthesized proteins"/>
    <property type="evidence" value="ECO:0007669"/>
    <property type="project" value="TreeGrafter"/>
</dbReference>
<keyword evidence="1 6" id="KW-0645">Protease</keyword>
<dbReference type="InterPro" id="IPR001915">
    <property type="entry name" value="Peptidase_M48"/>
</dbReference>
<dbReference type="EMBL" id="ML119723">
    <property type="protein sequence ID" value="RPA77624.1"/>
    <property type="molecule type" value="Genomic_DNA"/>
</dbReference>
<feature type="transmembrane region" description="Helical" evidence="8">
    <location>
        <begin position="243"/>
        <end position="263"/>
    </location>
</feature>
<dbReference type="Gene3D" id="3.30.2010.10">
    <property type="entry name" value="Metalloproteases ('zincins'), catalytic domain"/>
    <property type="match status" value="1"/>
</dbReference>
<keyword evidence="11" id="KW-1185">Reference proteome</keyword>
<dbReference type="GO" id="GO:0046872">
    <property type="term" value="F:metal ion binding"/>
    <property type="evidence" value="ECO:0007669"/>
    <property type="project" value="UniProtKB-KW"/>
</dbReference>
<dbReference type="GO" id="GO:0004222">
    <property type="term" value="F:metalloendopeptidase activity"/>
    <property type="evidence" value="ECO:0007669"/>
    <property type="project" value="InterPro"/>
</dbReference>
<keyword evidence="3 6" id="KW-0378">Hydrolase</keyword>
<name>A0A3N4I759_ASCIM</name>
<keyword evidence="4 6" id="KW-0862">Zinc</keyword>
<evidence type="ECO:0000256" key="8">
    <source>
        <dbReference type="SAM" id="Phobius"/>
    </source>
</evidence>
<dbReference type="GO" id="GO:0005743">
    <property type="term" value="C:mitochondrial inner membrane"/>
    <property type="evidence" value="ECO:0007669"/>
    <property type="project" value="TreeGrafter"/>
</dbReference>
<proteinExistence type="inferred from homology"/>
<dbReference type="Proteomes" id="UP000275078">
    <property type="component" value="Unassembled WGS sequence"/>
</dbReference>
<comment type="cofactor">
    <cofactor evidence="6">
        <name>Zn(2+)</name>
        <dbReference type="ChEBI" id="CHEBI:29105"/>
    </cofactor>
    <text evidence="6">Binds 1 zinc ion per subunit.</text>
</comment>
<dbReference type="STRING" id="1160509.A0A3N4I759"/>
<keyword evidence="8" id="KW-0812">Transmembrane</keyword>
<evidence type="ECO:0000256" key="4">
    <source>
        <dbReference type="ARBA" id="ARBA00022833"/>
    </source>
</evidence>
<dbReference type="InterPro" id="IPR051156">
    <property type="entry name" value="Mito/Outer_Membr_Metalloprot"/>
</dbReference>
<feature type="transmembrane region" description="Helical" evidence="8">
    <location>
        <begin position="99"/>
        <end position="116"/>
    </location>
</feature>
<gene>
    <name evidence="10" type="ORF">BJ508DRAFT_416978</name>
</gene>
<evidence type="ECO:0000256" key="2">
    <source>
        <dbReference type="ARBA" id="ARBA00022723"/>
    </source>
</evidence>
<feature type="region of interest" description="Disordered" evidence="7">
    <location>
        <begin position="19"/>
        <end position="54"/>
    </location>
</feature>
<feature type="domain" description="Peptidase M48" evidence="9">
    <location>
        <begin position="162"/>
        <end position="337"/>
    </location>
</feature>
<accession>A0A3N4I759</accession>
<keyword evidence="8" id="KW-0472">Membrane</keyword>
<dbReference type="AlphaFoldDB" id="A0A3N4I759"/>
<dbReference type="GO" id="GO:0034982">
    <property type="term" value="P:mitochondrial protein processing"/>
    <property type="evidence" value="ECO:0007669"/>
    <property type="project" value="TreeGrafter"/>
</dbReference>
<evidence type="ECO:0000256" key="1">
    <source>
        <dbReference type="ARBA" id="ARBA00022670"/>
    </source>
</evidence>
<evidence type="ECO:0000256" key="5">
    <source>
        <dbReference type="ARBA" id="ARBA00023049"/>
    </source>
</evidence>
<dbReference type="PANTHER" id="PTHR22726">
    <property type="entry name" value="METALLOENDOPEPTIDASE OMA1"/>
    <property type="match status" value="1"/>
</dbReference>
<keyword evidence="8" id="KW-1133">Transmembrane helix</keyword>
<protein>
    <recommendedName>
        <fullName evidence="9">Peptidase M48 domain-containing protein</fullName>
    </recommendedName>
</protein>
<evidence type="ECO:0000256" key="6">
    <source>
        <dbReference type="RuleBase" id="RU003983"/>
    </source>
</evidence>
<evidence type="ECO:0000313" key="11">
    <source>
        <dbReference type="Proteomes" id="UP000275078"/>
    </source>
</evidence>
<dbReference type="Pfam" id="PF01435">
    <property type="entry name" value="Peptidase_M48"/>
    <property type="match status" value="1"/>
</dbReference>
<dbReference type="CDD" id="cd07331">
    <property type="entry name" value="M48C_Oma1_like"/>
    <property type="match status" value="1"/>
</dbReference>
<reference evidence="10 11" key="1">
    <citation type="journal article" date="2018" name="Nat. Ecol. Evol.">
        <title>Pezizomycetes genomes reveal the molecular basis of ectomycorrhizal truffle lifestyle.</title>
        <authorList>
            <person name="Murat C."/>
            <person name="Payen T."/>
            <person name="Noel B."/>
            <person name="Kuo A."/>
            <person name="Morin E."/>
            <person name="Chen J."/>
            <person name="Kohler A."/>
            <person name="Krizsan K."/>
            <person name="Balestrini R."/>
            <person name="Da Silva C."/>
            <person name="Montanini B."/>
            <person name="Hainaut M."/>
            <person name="Levati E."/>
            <person name="Barry K.W."/>
            <person name="Belfiori B."/>
            <person name="Cichocki N."/>
            <person name="Clum A."/>
            <person name="Dockter R.B."/>
            <person name="Fauchery L."/>
            <person name="Guy J."/>
            <person name="Iotti M."/>
            <person name="Le Tacon F."/>
            <person name="Lindquist E.A."/>
            <person name="Lipzen A."/>
            <person name="Malagnac F."/>
            <person name="Mello A."/>
            <person name="Molinier V."/>
            <person name="Miyauchi S."/>
            <person name="Poulain J."/>
            <person name="Riccioni C."/>
            <person name="Rubini A."/>
            <person name="Sitrit Y."/>
            <person name="Splivallo R."/>
            <person name="Traeger S."/>
            <person name="Wang M."/>
            <person name="Zifcakova L."/>
            <person name="Wipf D."/>
            <person name="Zambonelli A."/>
            <person name="Paolocci F."/>
            <person name="Nowrousian M."/>
            <person name="Ottonello S."/>
            <person name="Baldrian P."/>
            <person name="Spatafora J.W."/>
            <person name="Henrissat B."/>
            <person name="Nagy L.G."/>
            <person name="Aury J.M."/>
            <person name="Wincker P."/>
            <person name="Grigoriev I.V."/>
            <person name="Bonfante P."/>
            <person name="Martin F.M."/>
        </authorList>
    </citation>
    <scope>NUCLEOTIDE SEQUENCE [LARGE SCALE GENOMIC DNA]</scope>
    <source>
        <strain evidence="10 11">RN42</strain>
    </source>
</reference>
<dbReference type="OrthoDB" id="7464992at2759"/>
<evidence type="ECO:0000313" key="10">
    <source>
        <dbReference type="EMBL" id="RPA77624.1"/>
    </source>
</evidence>
<keyword evidence="2" id="KW-0479">Metal-binding</keyword>
<evidence type="ECO:0000256" key="7">
    <source>
        <dbReference type="SAM" id="MobiDB-lite"/>
    </source>
</evidence>
<organism evidence="10 11">
    <name type="scientific">Ascobolus immersus RN42</name>
    <dbReference type="NCBI Taxonomy" id="1160509"/>
    <lineage>
        <taxon>Eukaryota</taxon>
        <taxon>Fungi</taxon>
        <taxon>Dikarya</taxon>
        <taxon>Ascomycota</taxon>
        <taxon>Pezizomycotina</taxon>
        <taxon>Pezizomycetes</taxon>
        <taxon>Pezizales</taxon>
        <taxon>Ascobolaceae</taxon>
        <taxon>Ascobolus</taxon>
    </lineage>
</organism>
<sequence>MSFFPRLIRPTVARFSTPIPRTLTKLHQTTPHLRTYRPPPPPRDPRRPSQWGKIPMNTGMRVLQHARPPTPIYKPFPGRLPPRGPLLIHAWRTKPGFRYIVYSIGGVLVVFYISNLEKVPVTGRWRFNCISSESEAEASEEMYQQILQQYHGRVYGHLHPYTRKVRRVLERLIAVSGMEGLDWEVHVIQDPEQKNAFVIPGGKVFVFSGILPLCSDDGKLAAVLSHEIAHNVAHHAAERMSKYFLILGTLFVVGLLLGLDLGYGNAIGELVFLRPSSRKQESEADYIGLMMMAQACYDPEDAKKFWERMKAAERNAPPQFLSTHPSSDTRIADIERWMPEARGMLEKSDCTETLEYADQFRRAFGYTRW</sequence>